<evidence type="ECO:0000313" key="2">
    <source>
        <dbReference type="EMBL" id="GAX74439.1"/>
    </source>
</evidence>
<feature type="region of interest" description="Disordered" evidence="1">
    <location>
        <begin position="464"/>
        <end position="495"/>
    </location>
</feature>
<organism evidence="2 3">
    <name type="scientific">Chlamydomonas eustigma</name>
    <dbReference type="NCBI Taxonomy" id="1157962"/>
    <lineage>
        <taxon>Eukaryota</taxon>
        <taxon>Viridiplantae</taxon>
        <taxon>Chlorophyta</taxon>
        <taxon>core chlorophytes</taxon>
        <taxon>Chlorophyceae</taxon>
        <taxon>CS clade</taxon>
        <taxon>Chlamydomonadales</taxon>
        <taxon>Chlamydomonadaceae</taxon>
        <taxon>Chlamydomonas</taxon>
    </lineage>
</organism>
<reference evidence="2 3" key="1">
    <citation type="submission" date="2017-08" db="EMBL/GenBank/DDBJ databases">
        <title>Acidophilic green algal genome provides insights into adaptation to an acidic environment.</title>
        <authorList>
            <person name="Hirooka S."/>
            <person name="Hirose Y."/>
            <person name="Kanesaki Y."/>
            <person name="Higuchi S."/>
            <person name="Fujiwara T."/>
            <person name="Onuma R."/>
            <person name="Era A."/>
            <person name="Ohbayashi R."/>
            <person name="Uzuka A."/>
            <person name="Nozaki H."/>
            <person name="Yoshikawa H."/>
            <person name="Miyagishima S.Y."/>
        </authorList>
    </citation>
    <scope>NUCLEOTIDE SEQUENCE [LARGE SCALE GENOMIC DNA]</scope>
    <source>
        <strain evidence="2 3">NIES-2499</strain>
    </source>
</reference>
<comment type="caution">
    <text evidence="2">The sequence shown here is derived from an EMBL/GenBank/DDBJ whole genome shotgun (WGS) entry which is preliminary data.</text>
</comment>
<name>A0A250WUQ0_9CHLO</name>
<dbReference type="EMBL" id="BEGY01000007">
    <property type="protein sequence ID" value="GAX74439.1"/>
    <property type="molecule type" value="Genomic_DNA"/>
</dbReference>
<feature type="compositionally biased region" description="Low complexity" evidence="1">
    <location>
        <begin position="557"/>
        <end position="567"/>
    </location>
</feature>
<dbReference type="OrthoDB" id="552943at2759"/>
<protein>
    <submittedName>
        <fullName evidence="2">Uncharacterized protein</fullName>
    </submittedName>
</protein>
<dbReference type="Proteomes" id="UP000232323">
    <property type="component" value="Unassembled WGS sequence"/>
</dbReference>
<proteinExistence type="predicted"/>
<dbReference type="AlphaFoldDB" id="A0A250WUQ0"/>
<gene>
    <name evidence="2" type="ORF">CEUSTIGMA_g1888.t1</name>
</gene>
<feature type="region of interest" description="Disordered" evidence="1">
    <location>
        <begin position="55"/>
        <end position="76"/>
    </location>
</feature>
<feature type="compositionally biased region" description="Polar residues" evidence="1">
    <location>
        <begin position="293"/>
        <end position="305"/>
    </location>
</feature>
<keyword evidence="3" id="KW-1185">Reference proteome</keyword>
<accession>A0A250WUQ0</accession>
<feature type="region of interest" description="Disordered" evidence="1">
    <location>
        <begin position="530"/>
        <end position="567"/>
    </location>
</feature>
<feature type="region of interest" description="Disordered" evidence="1">
    <location>
        <begin position="338"/>
        <end position="366"/>
    </location>
</feature>
<feature type="region of interest" description="Disordered" evidence="1">
    <location>
        <begin position="273"/>
        <end position="305"/>
    </location>
</feature>
<evidence type="ECO:0000313" key="3">
    <source>
        <dbReference type="Proteomes" id="UP000232323"/>
    </source>
</evidence>
<feature type="region of interest" description="Disordered" evidence="1">
    <location>
        <begin position="762"/>
        <end position="785"/>
    </location>
</feature>
<sequence>MIDGNKPDLAARLEAVFGGLGTVGNSQSDVGAQTWSLQLNIPAFHTGAANLDVYSSDEEAERSAPRPFPLEYSEDEEDKITQGLRSDEDGILPRPSFGEERRQEELFLSSCSAQFRKAFEAEEEEDEYDRVAVGSSRSSLGANMCSKITSEVHLDALGKPASDTEVPEDNIFDRMMELRQSRLLTSNSNTQSSTQQPLAPNTISTELHPGAIIATALASEAPQASLLLHSSRIGGRMSWAQRMMAEASAASAAAGDSPNPPHTVDGMMQGVPSTALPLGTTNSPNPKPLPPLGSTNFHVPQPKNMQQIPKDSFEECSEMDLDTVVDYRSALGAAAPAAEAGATSSGIVPSVENEGHPHQTNNIVEGHHTPSLADLAAAALKRQTSSSTSSAAQPLRSACKGSRAAVVQCVPMPEGQAQLLRQTSKQSVRFSEDVKAGGESVDNYGGSVVRREQGGGRTLVTAAVDSQKDGSDSASSACYQDRTSRRPRGGLTSRVRAPIPDYQRRGFVPDHVRNPERYIVYILDETLTVGAGDQSTSKPSAVPAAGATGSGRGMSSAAQHQGAAAAGRVVDEMDEDMGTDGKEQAVIPSVGSSVWKGLQSSTSTVPCHSDYEVCDVQKQALPDENNSLGYGAIRPLGVPAGSGVVQYRKRVHQQSHGDGMPASLVSSSTSEAGLVQLSVAAGKTGYKKSEKSNVVPRTIGGTTAVAASYLTESEEGHEDGEDASQGQAGGITWQRMKISGGISSADQTVAAEDGMSPALATTANKVAGGSSGRRQFRVRNIQQDD</sequence>
<evidence type="ECO:0000256" key="1">
    <source>
        <dbReference type="SAM" id="MobiDB-lite"/>
    </source>
</evidence>